<dbReference type="AlphaFoldDB" id="A0A1H0XJ79"/>
<evidence type="ECO:0008006" key="3">
    <source>
        <dbReference type="Google" id="ProtNLM"/>
    </source>
</evidence>
<protein>
    <recommendedName>
        <fullName evidence="3">TIR domain-containing protein</fullName>
    </recommendedName>
</protein>
<dbReference type="InterPro" id="IPR035897">
    <property type="entry name" value="Toll_tir_struct_dom_sf"/>
</dbReference>
<name>A0A1H0XJ79_9LACT</name>
<reference evidence="2" key="1">
    <citation type="submission" date="2016-10" db="EMBL/GenBank/DDBJ databases">
        <authorList>
            <person name="Varghese N."/>
            <person name="Submissions S."/>
        </authorList>
    </citation>
    <scope>NUCLEOTIDE SEQUENCE [LARGE SCALE GENOMIC DNA]</scope>
    <source>
        <strain evidence="2">MPL-11</strain>
    </source>
</reference>
<dbReference type="EMBL" id="FNJW01000003">
    <property type="protein sequence ID" value="SDQ02646.1"/>
    <property type="molecule type" value="Genomic_DNA"/>
</dbReference>
<organism evidence="1 2">
    <name type="scientific">Carnobacterium viridans</name>
    <dbReference type="NCBI Taxonomy" id="174587"/>
    <lineage>
        <taxon>Bacteria</taxon>
        <taxon>Bacillati</taxon>
        <taxon>Bacillota</taxon>
        <taxon>Bacilli</taxon>
        <taxon>Lactobacillales</taxon>
        <taxon>Carnobacteriaceae</taxon>
        <taxon>Carnobacterium</taxon>
    </lineage>
</organism>
<evidence type="ECO:0000313" key="1">
    <source>
        <dbReference type="EMBL" id="SDQ02646.1"/>
    </source>
</evidence>
<proteinExistence type="predicted"/>
<dbReference type="Gene3D" id="3.40.50.10140">
    <property type="entry name" value="Toll/interleukin-1 receptor homology (TIR) domain"/>
    <property type="match status" value="1"/>
</dbReference>
<gene>
    <name evidence="1" type="ORF">SAMN04487752_0162</name>
</gene>
<evidence type="ECO:0000313" key="2">
    <source>
        <dbReference type="Proteomes" id="UP000199481"/>
    </source>
</evidence>
<dbReference type="SUPFAM" id="SSF52200">
    <property type="entry name" value="Toll/Interleukin receptor TIR domain"/>
    <property type="match status" value="1"/>
</dbReference>
<dbReference type="Proteomes" id="UP000199481">
    <property type="component" value="Unassembled WGS sequence"/>
</dbReference>
<accession>A0A1H0XJ79</accession>
<dbReference type="OrthoDB" id="6971689at2"/>
<keyword evidence="2" id="KW-1185">Reference proteome</keyword>
<sequence>MFKGYNLDLTMIDDQSFFDITDSEIDIFDKETQILKNNIKNNMQDITLLPKTPDNKIDGSKLINNLFPNYHADIFISHSHNDARTAKRLACWLNKNFGLITFIDSVIWGSANDLLRDIDNKYSISSRDKYGEPIYDYNIRNYTTSHVHMMLSTALNDIINSTECLIFLNTPESLAINEVKKQKTNSPWIYNELKIASIIEKKNPRITYLKENIEKRTAVFNEESKNKLEILYRVEQELNIFENLDSAKIKKWLLNYNLSDKSTHPLDILYFDNRL</sequence>
<dbReference type="RefSeq" id="WP_089974430.1">
    <property type="nucleotide sequence ID" value="NZ_CP084918.1"/>
</dbReference>